<keyword evidence="2" id="KW-1185">Reference proteome</keyword>
<gene>
    <name evidence="1" type="ORF">QNN03_10835</name>
</gene>
<organism evidence="1 2">
    <name type="scientific">Streptomyces fuscus</name>
    <dbReference type="NCBI Taxonomy" id="3048495"/>
    <lineage>
        <taxon>Bacteria</taxon>
        <taxon>Bacillati</taxon>
        <taxon>Actinomycetota</taxon>
        <taxon>Actinomycetes</taxon>
        <taxon>Kitasatosporales</taxon>
        <taxon>Streptomycetaceae</taxon>
        <taxon>Streptomyces</taxon>
    </lineage>
</organism>
<evidence type="ECO:0000313" key="1">
    <source>
        <dbReference type="EMBL" id="MDL2076933.1"/>
    </source>
</evidence>
<dbReference type="RefSeq" id="WP_261719818.1">
    <property type="nucleotide sequence ID" value="NZ_JASJUS010000008.1"/>
</dbReference>
<sequence length="260" mass="28549">MSDSRYRKYIEHVRGDLAMEPSWPPSAVRELGDVGVFRKGHFERKGTLKTLFGLTVKPRPVRRSTTVFHGDSKGTVRVHHNSAIGAGAALVTAEGSLVLEFGKADSVLFHATGCRTREIDGIEDVERLMMELHDRGEWPRRQVVITEVTHAERTTAVMSSKRNDRMALRAAADPMVTGLDLLTASGGLQWAGGSAASLQVLSEGRLTPLYRARGVVRHLFRADEVGYLDDGDEGEPGGDEAECYVDEVSCLDFDDLDDLP</sequence>
<evidence type="ECO:0000313" key="2">
    <source>
        <dbReference type="Proteomes" id="UP001241926"/>
    </source>
</evidence>
<dbReference type="Proteomes" id="UP001241926">
    <property type="component" value="Unassembled WGS sequence"/>
</dbReference>
<comment type="caution">
    <text evidence="1">The sequence shown here is derived from an EMBL/GenBank/DDBJ whole genome shotgun (WGS) entry which is preliminary data.</text>
</comment>
<proteinExistence type="predicted"/>
<reference evidence="1 2" key="1">
    <citation type="submission" date="2023-05" db="EMBL/GenBank/DDBJ databases">
        <title>Streptomyces fuscus sp. nov., a brown-black pigment producing actinomyces isolated from dry sand of Sea duck farm.</title>
        <authorList>
            <person name="Xie J."/>
            <person name="Shen N."/>
        </authorList>
    </citation>
    <scope>NUCLEOTIDE SEQUENCE [LARGE SCALE GENOMIC DNA]</scope>
    <source>
        <strain evidence="1 2">GXMU-J15</strain>
    </source>
</reference>
<accession>A0ABT7IZX6</accession>
<dbReference type="EMBL" id="JASJUS010000008">
    <property type="protein sequence ID" value="MDL2076933.1"/>
    <property type="molecule type" value="Genomic_DNA"/>
</dbReference>
<protein>
    <submittedName>
        <fullName evidence="1">Uncharacterized protein</fullName>
    </submittedName>
</protein>
<name>A0ABT7IZX6_9ACTN</name>